<dbReference type="AlphaFoldDB" id="A0A972VVP7"/>
<accession>A0A972VVP7</accession>
<dbReference type="Gene3D" id="3.30.300.20">
    <property type="match status" value="1"/>
</dbReference>
<organism evidence="1 2">
    <name type="scientific">SAR86 cluster bacterium</name>
    <dbReference type="NCBI Taxonomy" id="2030880"/>
    <lineage>
        <taxon>Bacteria</taxon>
        <taxon>Pseudomonadati</taxon>
        <taxon>Pseudomonadota</taxon>
        <taxon>Gammaproteobacteria</taxon>
        <taxon>SAR86 cluster</taxon>
    </lineage>
</organism>
<comment type="caution">
    <text evidence="1">The sequence shown here is derived from an EMBL/GenBank/DDBJ whole genome shotgun (WGS) entry which is preliminary data.</text>
</comment>
<dbReference type="PANTHER" id="PTHR42830:SF2">
    <property type="entry name" value="OSMC_OHR FAMILY PROTEIN"/>
    <property type="match status" value="1"/>
</dbReference>
<dbReference type="InterPro" id="IPR036102">
    <property type="entry name" value="OsmC/Ohrsf"/>
</dbReference>
<protein>
    <submittedName>
        <fullName evidence="1">OsmC family protein</fullName>
    </submittedName>
</protein>
<dbReference type="InterPro" id="IPR052707">
    <property type="entry name" value="OsmC_Ohr_Peroxiredoxin"/>
</dbReference>
<reference evidence="1" key="1">
    <citation type="submission" date="2020-05" db="EMBL/GenBank/DDBJ databases">
        <title>Sulfur intermediates as new biogeochemical hubs in an aquatic model microbial ecosystem.</title>
        <authorList>
            <person name="Vigneron A."/>
        </authorList>
    </citation>
    <scope>NUCLEOTIDE SEQUENCE</scope>
    <source>
        <strain evidence="1">Bin.250</strain>
    </source>
</reference>
<dbReference type="SUPFAM" id="SSF82784">
    <property type="entry name" value="OsmC-like"/>
    <property type="match status" value="1"/>
</dbReference>
<dbReference type="Proteomes" id="UP000754644">
    <property type="component" value="Unassembled WGS sequence"/>
</dbReference>
<dbReference type="EMBL" id="JABMOJ010000076">
    <property type="protein sequence ID" value="NQV64164.1"/>
    <property type="molecule type" value="Genomic_DNA"/>
</dbReference>
<dbReference type="PANTHER" id="PTHR42830">
    <property type="entry name" value="OSMOTICALLY INDUCIBLE FAMILY PROTEIN"/>
    <property type="match status" value="1"/>
</dbReference>
<dbReference type="InterPro" id="IPR015946">
    <property type="entry name" value="KH_dom-like_a/b"/>
</dbReference>
<gene>
    <name evidence="1" type="ORF">HQ497_02260</name>
</gene>
<evidence type="ECO:0000313" key="1">
    <source>
        <dbReference type="EMBL" id="NQV64164.1"/>
    </source>
</evidence>
<dbReference type="Pfam" id="PF02566">
    <property type="entry name" value="OsmC"/>
    <property type="match status" value="1"/>
</dbReference>
<name>A0A972VVP7_9GAMM</name>
<dbReference type="InterPro" id="IPR003718">
    <property type="entry name" value="OsmC/Ohr_fam"/>
</dbReference>
<proteinExistence type="predicted"/>
<sequence length="153" mass="16366">MQDFPHIYHVTATADSLENLSLTSAGLPVITSAAPKEFGGPGDKWSPETLLIAAVADCFVLTFRAIASASKLPWLTLTCAVEGCLDRQDGVPRFTAFDIVVVLEVPQDTNEGRALRLLEKAEKNCLITNSLVAPVKLQASIIINRDAESGQAS</sequence>
<evidence type="ECO:0000313" key="2">
    <source>
        <dbReference type="Proteomes" id="UP000754644"/>
    </source>
</evidence>